<protein>
    <submittedName>
        <fullName evidence="1">Uncharacterized protein</fullName>
    </submittedName>
</protein>
<dbReference type="EMBL" id="BTRK01000006">
    <property type="protein sequence ID" value="GMR56620.1"/>
    <property type="molecule type" value="Genomic_DNA"/>
</dbReference>
<feature type="non-terminal residue" evidence="1">
    <location>
        <position position="1"/>
    </location>
</feature>
<reference evidence="2" key="1">
    <citation type="submission" date="2022-10" db="EMBL/GenBank/DDBJ databases">
        <title>Genome assembly of Pristionchus species.</title>
        <authorList>
            <person name="Yoshida K."/>
            <person name="Sommer R.J."/>
        </authorList>
    </citation>
    <scope>NUCLEOTIDE SEQUENCE [LARGE SCALE GENOMIC DNA]</scope>
    <source>
        <strain evidence="2">RS5460</strain>
    </source>
</reference>
<sequence length="131" mass="14804">LSLSSLPYPPPSPFPLSLLPLPSYRRSPPSPPLSSASFNFPPHLPPSPLSRVVNPSNRYDAHREVQLKLPRVWRRLTRAPPLPNGNPFAESPTLHSLNKMTSSYYLSVSNFFKFVQIRSRGTTPFKWLLSI</sequence>
<evidence type="ECO:0000313" key="2">
    <source>
        <dbReference type="Proteomes" id="UP001328107"/>
    </source>
</evidence>
<dbReference type="AlphaFoldDB" id="A0AAN5D6N0"/>
<evidence type="ECO:0000313" key="1">
    <source>
        <dbReference type="EMBL" id="GMR56620.1"/>
    </source>
</evidence>
<gene>
    <name evidence="1" type="ORF">PMAYCL1PPCAC_26815</name>
</gene>
<dbReference type="Proteomes" id="UP001328107">
    <property type="component" value="Unassembled WGS sequence"/>
</dbReference>
<name>A0AAN5D6N0_9BILA</name>
<keyword evidence="2" id="KW-1185">Reference proteome</keyword>
<comment type="caution">
    <text evidence="1">The sequence shown here is derived from an EMBL/GenBank/DDBJ whole genome shotgun (WGS) entry which is preliminary data.</text>
</comment>
<accession>A0AAN5D6N0</accession>
<organism evidence="1 2">
    <name type="scientific">Pristionchus mayeri</name>
    <dbReference type="NCBI Taxonomy" id="1317129"/>
    <lineage>
        <taxon>Eukaryota</taxon>
        <taxon>Metazoa</taxon>
        <taxon>Ecdysozoa</taxon>
        <taxon>Nematoda</taxon>
        <taxon>Chromadorea</taxon>
        <taxon>Rhabditida</taxon>
        <taxon>Rhabditina</taxon>
        <taxon>Diplogasteromorpha</taxon>
        <taxon>Diplogasteroidea</taxon>
        <taxon>Neodiplogasteridae</taxon>
        <taxon>Pristionchus</taxon>
    </lineage>
</organism>
<proteinExistence type="predicted"/>